<evidence type="ECO:0000313" key="1">
    <source>
        <dbReference type="EMBL" id="KAI4297667.1"/>
    </source>
</evidence>
<dbReference type="EMBL" id="CM039439">
    <property type="protein sequence ID" value="KAI4297667.1"/>
    <property type="molecule type" value="Genomic_DNA"/>
</dbReference>
<gene>
    <name evidence="1" type="ORF">L6164_037549</name>
</gene>
<protein>
    <submittedName>
        <fullName evidence="1">Uncharacterized protein</fullName>
    </submittedName>
</protein>
<accession>A0ACB9KKH8</accession>
<name>A0ACB9KKH8_BAUVA</name>
<organism evidence="1 2">
    <name type="scientific">Bauhinia variegata</name>
    <name type="common">Purple orchid tree</name>
    <name type="synonym">Phanera variegata</name>
    <dbReference type="NCBI Taxonomy" id="167791"/>
    <lineage>
        <taxon>Eukaryota</taxon>
        <taxon>Viridiplantae</taxon>
        <taxon>Streptophyta</taxon>
        <taxon>Embryophyta</taxon>
        <taxon>Tracheophyta</taxon>
        <taxon>Spermatophyta</taxon>
        <taxon>Magnoliopsida</taxon>
        <taxon>eudicotyledons</taxon>
        <taxon>Gunneridae</taxon>
        <taxon>Pentapetalae</taxon>
        <taxon>rosids</taxon>
        <taxon>fabids</taxon>
        <taxon>Fabales</taxon>
        <taxon>Fabaceae</taxon>
        <taxon>Cercidoideae</taxon>
        <taxon>Cercideae</taxon>
        <taxon>Bauhiniinae</taxon>
        <taxon>Bauhinia</taxon>
    </lineage>
</organism>
<reference evidence="1 2" key="1">
    <citation type="journal article" date="2022" name="DNA Res.">
        <title>Chromosomal-level genome assembly of the orchid tree Bauhinia variegata (Leguminosae; Cercidoideae) supports the allotetraploid origin hypothesis of Bauhinia.</title>
        <authorList>
            <person name="Zhong Y."/>
            <person name="Chen Y."/>
            <person name="Zheng D."/>
            <person name="Pang J."/>
            <person name="Liu Y."/>
            <person name="Luo S."/>
            <person name="Meng S."/>
            <person name="Qian L."/>
            <person name="Wei D."/>
            <person name="Dai S."/>
            <person name="Zhou R."/>
        </authorList>
    </citation>
    <scope>NUCLEOTIDE SEQUENCE [LARGE SCALE GENOMIC DNA]</scope>
    <source>
        <strain evidence="1">BV-YZ2020</strain>
    </source>
</reference>
<proteinExistence type="predicted"/>
<sequence length="175" mass="20361">MAVSLSYGYAAAFCFYALWDKVPLEVYNSVFTLMEELLDLPLETKKQETSDKPYNRYYGESTFLPLYESLGIDDPLIIEGVKKYIKIMWPAGYDHFCETLNLYAKLLAEWDQITKRMMFDGYGVDKRHCESLCKQGFNFLQILKNVFSLSNHIEKALISKCRIKAYCGIDYSDEN</sequence>
<dbReference type="Proteomes" id="UP000828941">
    <property type="component" value="Chromosome 14"/>
</dbReference>
<keyword evidence="2" id="KW-1185">Reference proteome</keyword>
<comment type="caution">
    <text evidence="1">The sequence shown here is derived from an EMBL/GenBank/DDBJ whole genome shotgun (WGS) entry which is preliminary data.</text>
</comment>
<evidence type="ECO:0000313" key="2">
    <source>
        <dbReference type="Proteomes" id="UP000828941"/>
    </source>
</evidence>